<dbReference type="ExpressionAtlas" id="A0A2K3KV07">
    <property type="expression patterns" value="baseline"/>
</dbReference>
<evidence type="ECO:0000256" key="4">
    <source>
        <dbReference type="ARBA" id="ARBA00023163"/>
    </source>
</evidence>
<evidence type="ECO:0000256" key="5">
    <source>
        <dbReference type="ARBA" id="ARBA00023242"/>
    </source>
</evidence>
<evidence type="ECO:0000313" key="6">
    <source>
        <dbReference type="EMBL" id="PNX70110.1"/>
    </source>
</evidence>
<gene>
    <name evidence="6" type="ORF">L195_g057099</name>
</gene>
<dbReference type="AlphaFoldDB" id="A0A2K3KV07"/>
<name>A0A2K3KV07_TRIPR</name>
<protein>
    <submittedName>
        <fullName evidence="6">B3 domain-containing protein</fullName>
    </submittedName>
</protein>
<evidence type="ECO:0000256" key="2">
    <source>
        <dbReference type="ARBA" id="ARBA00023015"/>
    </source>
</evidence>
<keyword evidence="2" id="KW-0805">Transcription regulation</keyword>
<comment type="subcellular location">
    <subcellularLocation>
        <location evidence="1">Nucleus</location>
    </subcellularLocation>
</comment>
<dbReference type="PANTHER" id="PTHR31541">
    <property type="entry name" value="B3 DOMAIN PLANT PROTEIN-RELATED"/>
    <property type="match status" value="1"/>
</dbReference>
<dbReference type="Pfam" id="PF03754">
    <property type="entry name" value="At2g31720-like"/>
    <property type="match status" value="1"/>
</dbReference>
<dbReference type="EMBL" id="ASHM01111297">
    <property type="protein sequence ID" value="PNX70110.1"/>
    <property type="molecule type" value="Genomic_DNA"/>
</dbReference>
<dbReference type="GO" id="GO:0005634">
    <property type="term" value="C:nucleus"/>
    <property type="evidence" value="ECO:0007669"/>
    <property type="project" value="UniProtKB-SubCell"/>
</dbReference>
<dbReference type="OrthoDB" id="1935604at2759"/>
<reference evidence="6 7" key="1">
    <citation type="journal article" date="2014" name="Am. J. Bot.">
        <title>Genome assembly and annotation for red clover (Trifolium pratense; Fabaceae).</title>
        <authorList>
            <person name="Istvanek J."/>
            <person name="Jaros M."/>
            <person name="Krenek A."/>
            <person name="Repkova J."/>
        </authorList>
    </citation>
    <scope>NUCLEOTIDE SEQUENCE [LARGE SCALE GENOMIC DNA]</scope>
    <source>
        <strain evidence="7">cv. Tatra</strain>
        <tissue evidence="6">Young leaves</tissue>
    </source>
</reference>
<dbReference type="InterPro" id="IPR005508">
    <property type="entry name" value="At2g31720-like"/>
</dbReference>
<reference evidence="6 7" key="2">
    <citation type="journal article" date="2017" name="Front. Plant Sci.">
        <title>Gene Classification and Mining of Molecular Markers Useful in Red Clover (Trifolium pratense) Breeding.</title>
        <authorList>
            <person name="Istvanek J."/>
            <person name="Dluhosova J."/>
            <person name="Dluhos P."/>
            <person name="Patkova L."/>
            <person name="Nedelnik J."/>
            <person name="Repkova J."/>
        </authorList>
    </citation>
    <scope>NUCLEOTIDE SEQUENCE [LARGE SCALE GENOMIC DNA]</scope>
    <source>
        <strain evidence="7">cv. Tatra</strain>
        <tissue evidence="6">Young leaves</tissue>
    </source>
</reference>
<evidence type="ECO:0000313" key="7">
    <source>
        <dbReference type="Proteomes" id="UP000236291"/>
    </source>
</evidence>
<dbReference type="PANTHER" id="PTHR31541:SF25">
    <property type="entry name" value="GAMMA-GLIADIN B"/>
    <property type="match status" value="1"/>
</dbReference>
<dbReference type="InterPro" id="IPR015300">
    <property type="entry name" value="DNA-bd_pseudobarrel_sf"/>
</dbReference>
<accession>A0A2K3KV07</accession>
<proteinExistence type="predicted"/>
<keyword evidence="3" id="KW-0238">DNA-binding</keyword>
<dbReference type="STRING" id="57577.A0A2K3KV07"/>
<sequence length="144" mass="16572">MEEEKPSLPLVFKEKIEQMKGVDVKLVIQKKLTMSDVNGDDGRLSIPIDKKIEESIILTPTESLSLNIYVPQKKKERLVGISVSMLDHNLKIWDDIYLKKWKIGKSKVYNITGGWYKLVVEITWKNLGRYNFGLLDATVISILH</sequence>
<evidence type="ECO:0000256" key="3">
    <source>
        <dbReference type="ARBA" id="ARBA00023125"/>
    </source>
</evidence>
<organism evidence="6 7">
    <name type="scientific">Trifolium pratense</name>
    <name type="common">Red clover</name>
    <dbReference type="NCBI Taxonomy" id="57577"/>
    <lineage>
        <taxon>Eukaryota</taxon>
        <taxon>Viridiplantae</taxon>
        <taxon>Streptophyta</taxon>
        <taxon>Embryophyta</taxon>
        <taxon>Tracheophyta</taxon>
        <taxon>Spermatophyta</taxon>
        <taxon>Magnoliopsida</taxon>
        <taxon>eudicotyledons</taxon>
        <taxon>Gunneridae</taxon>
        <taxon>Pentapetalae</taxon>
        <taxon>rosids</taxon>
        <taxon>fabids</taxon>
        <taxon>Fabales</taxon>
        <taxon>Fabaceae</taxon>
        <taxon>Papilionoideae</taxon>
        <taxon>50 kb inversion clade</taxon>
        <taxon>NPAAA clade</taxon>
        <taxon>Hologalegina</taxon>
        <taxon>IRL clade</taxon>
        <taxon>Trifolieae</taxon>
        <taxon>Trifolium</taxon>
    </lineage>
</organism>
<keyword evidence="5" id="KW-0539">Nucleus</keyword>
<dbReference type="Gene3D" id="2.40.330.10">
    <property type="entry name" value="DNA-binding pseudobarrel domain"/>
    <property type="match status" value="1"/>
</dbReference>
<comment type="caution">
    <text evidence="6">The sequence shown here is derived from an EMBL/GenBank/DDBJ whole genome shotgun (WGS) entry which is preliminary data.</text>
</comment>
<dbReference type="Proteomes" id="UP000236291">
    <property type="component" value="Unassembled WGS sequence"/>
</dbReference>
<evidence type="ECO:0000256" key="1">
    <source>
        <dbReference type="ARBA" id="ARBA00004123"/>
    </source>
</evidence>
<keyword evidence="4" id="KW-0804">Transcription</keyword>
<dbReference type="GO" id="GO:0003677">
    <property type="term" value="F:DNA binding"/>
    <property type="evidence" value="ECO:0007669"/>
    <property type="project" value="UniProtKB-KW"/>
</dbReference>